<keyword evidence="3" id="KW-1185">Reference proteome</keyword>
<proteinExistence type="predicted"/>
<dbReference type="Proteomes" id="UP000001876">
    <property type="component" value="Unassembled WGS sequence"/>
</dbReference>
<dbReference type="AlphaFoldDB" id="C1MZY2"/>
<dbReference type="PANTHER" id="PTHR28674:SF1">
    <property type="entry name" value="NOP PROTEIN CHAPERONE 1"/>
    <property type="match status" value="1"/>
</dbReference>
<dbReference type="STRING" id="564608.C1MZY2"/>
<dbReference type="GeneID" id="9686472"/>
<dbReference type="OrthoDB" id="1112980at2759"/>
<evidence type="ECO:0000313" key="3">
    <source>
        <dbReference type="Proteomes" id="UP000001876"/>
    </source>
</evidence>
<dbReference type="KEGG" id="mpp:MICPUCDRAFT_70223"/>
<gene>
    <name evidence="2" type="ORF">MICPUCDRAFT_70223</name>
</gene>
<dbReference type="EMBL" id="GG663743">
    <property type="protein sequence ID" value="EEH54949.1"/>
    <property type="molecule type" value="Genomic_DNA"/>
</dbReference>
<dbReference type="InterPro" id="IPR027921">
    <property type="entry name" value="NOPCHAP1"/>
</dbReference>
<dbReference type="GO" id="GO:0062064">
    <property type="term" value="F:box C/D methylation guide snoRNP complex binding"/>
    <property type="evidence" value="ECO:0007669"/>
    <property type="project" value="TreeGrafter"/>
</dbReference>
<protein>
    <submittedName>
        <fullName evidence="2">Uncharacterized protein</fullName>
    </submittedName>
</protein>
<organism evidence="3">
    <name type="scientific">Micromonas pusilla (strain CCMP1545)</name>
    <name type="common">Picoplanktonic green alga</name>
    <dbReference type="NCBI Taxonomy" id="564608"/>
    <lineage>
        <taxon>Eukaryota</taxon>
        <taxon>Viridiplantae</taxon>
        <taxon>Chlorophyta</taxon>
        <taxon>Mamiellophyceae</taxon>
        <taxon>Mamiellales</taxon>
        <taxon>Mamiellaceae</taxon>
        <taxon>Micromonas</taxon>
    </lineage>
</organism>
<accession>C1MZY2</accession>
<feature type="region of interest" description="Disordered" evidence="1">
    <location>
        <begin position="156"/>
        <end position="176"/>
    </location>
</feature>
<evidence type="ECO:0000256" key="1">
    <source>
        <dbReference type="SAM" id="MobiDB-lite"/>
    </source>
</evidence>
<feature type="region of interest" description="Disordered" evidence="1">
    <location>
        <begin position="1"/>
        <end position="56"/>
    </location>
</feature>
<dbReference type="Pfam" id="PF15370">
    <property type="entry name" value="NOPCHAP1"/>
    <property type="match status" value="1"/>
</dbReference>
<reference evidence="2 3" key="1">
    <citation type="journal article" date="2009" name="Science">
        <title>Green evolution and dynamic adaptations revealed by genomes of the marine picoeukaryotes Micromonas.</title>
        <authorList>
            <person name="Worden A.Z."/>
            <person name="Lee J.H."/>
            <person name="Mock T."/>
            <person name="Rouze P."/>
            <person name="Simmons M.P."/>
            <person name="Aerts A.L."/>
            <person name="Allen A.E."/>
            <person name="Cuvelier M.L."/>
            <person name="Derelle E."/>
            <person name="Everett M.V."/>
            <person name="Foulon E."/>
            <person name="Grimwood J."/>
            <person name="Gundlach H."/>
            <person name="Henrissat B."/>
            <person name="Napoli C."/>
            <person name="McDonald S.M."/>
            <person name="Parker M.S."/>
            <person name="Rombauts S."/>
            <person name="Salamov A."/>
            <person name="Von Dassow P."/>
            <person name="Badger J.H."/>
            <person name="Coutinho P.M."/>
            <person name="Demir E."/>
            <person name="Dubchak I."/>
            <person name="Gentemann C."/>
            <person name="Eikrem W."/>
            <person name="Gready J.E."/>
            <person name="John U."/>
            <person name="Lanier W."/>
            <person name="Lindquist E.A."/>
            <person name="Lucas S."/>
            <person name="Mayer K.F."/>
            <person name="Moreau H."/>
            <person name="Not F."/>
            <person name="Otillar R."/>
            <person name="Panaud O."/>
            <person name="Pangilinan J."/>
            <person name="Paulsen I."/>
            <person name="Piegu B."/>
            <person name="Poliakov A."/>
            <person name="Robbens S."/>
            <person name="Schmutz J."/>
            <person name="Toulza E."/>
            <person name="Wyss T."/>
            <person name="Zelensky A."/>
            <person name="Zhou K."/>
            <person name="Armbrust E.V."/>
            <person name="Bhattacharya D."/>
            <person name="Goodenough U.W."/>
            <person name="Van de Peer Y."/>
            <person name="Grigoriev I.V."/>
        </authorList>
    </citation>
    <scope>NUCLEOTIDE SEQUENCE [LARGE SCALE GENOMIC DNA]</scope>
    <source>
        <strain evidence="2 3">CCMP1545</strain>
    </source>
</reference>
<dbReference type="GO" id="GO:0000492">
    <property type="term" value="P:box C/D snoRNP assembly"/>
    <property type="evidence" value="ECO:0007669"/>
    <property type="project" value="InterPro"/>
</dbReference>
<dbReference type="RefSeq" id="XP_003061299.1">
    <property type="nucleotide sequence ID" value="XM_003061253.1"/>
</dbReference>
<sequence length="176" mass="18055">MAGTNAAGCVPERSRELLAAEHAAPPSPLLVNAPKRSPGDPPATKPDFSAMPPPPTALLGKLSAFLPQMKAANDSLAEAMKTRPASEFDVECVDEEGGESHVAMDVGLGVVELNTEDAVAKATANAGFAVVENDDGGRAKVVDDDDDDDDEILIGAGAKRGRDGAAKKTPGIEVLN</sequence>
<dbReference type="PANTHER" id="PTHR28674">
    <property type="entry name" value="SIMILAR TO DNA SEGMENT, CHR 10, WAYNE STATE UNIVERSITY 102,-EXPRESSED"/>
    <property type="match status" value="1"/>
</dbReference>
<dbReference type="eggNOG" id="ENOG502SBR7">
    <property type="taxonomic scope" value="Eukaryota"/>
</dbReference>
<name>C1MZY2_MICPC</name>
<evidence type="ECO:0000313" key="2">
    <source>
        <dbReference type="EMBL" id="EEH54949.1"/>
    </source>
</evidence>